<dbReference type="RefSeq" id="WP_091732979.1">
    <property type="nucleotide sequence ID" value="NZ_FNQE01000048.1"/>
</dbReference>
<gene>
    <name evidence="1" type="ORF">SAMN05660462_02951</name>
</gene>
<sequence length="113" mass="12963">MNVEIKKISKIINEMVTFAMLGDAEKVNVSIENNKDMYKLLVIANNVKCSEKSVNNMRKLLNAPRQKAAEEYYWELTGDTDSPNDMALVGMMTDKANVIYEDSDLLIELHRYK</sequence>
<dbReference type="EMBL" id="FNQE01000048">
    <property type="protein sequence ID" value="SDZ38172.1"/>
    <property type="molecule type" value="Genomic_DNA"/>
</dbReference>
<evidence type="ECO:0000313" key="2">
    <source>
        <dbReference type="Proteomes" id="UP000198625"/>
    </source>
</evidence>
<dbReference type="AlphaFoldDB" id="A0A1H3SJM8"/>
<accession>A0A1H3SJM8</accession>
<protein>
    <submittedName>
        <fullName evidence="1">Uncharacterized protein</fullName>
    </submittedName>
</protein>
<reference evidence="1 2" key="1">
    <citation type="submission" date="2016-10" db="EMBL/GenBank/DDBJ databases">
        <authorList>
            <person name="de Groot N.N."/>
        </authorList>
    </citation>
    <scope>NUCLEOTIDE SEQUENCE [LARGE SCALE GENOMIC DNA]</scope>
    <source>
        <strain evidence="1 2">DSM 21650</strain>
    </source>
</reference>
<proteinExistence type="predicted"/>
<name>A0A1H3SJM8_9FIRM</name>
<dbReference type="Proteomes" id="UP000198625">
    <property type="component" value="Unassembled WGS sequence"/>
</dbReference>
<dbReference type="OrthoDB" id="9794280at2"/>
<organism evidence="1 2">
    <name type="scientific">Proteiniborus ethanoligenes</name>
    <dbReference type="NCBI Taxonomy" id="415015"/>
    <lineage>
        <taxon>Bacteria</taxon>
        <taxon>Bacillati</taxon>
        <taxon>Bacillota</taxon>
        <taxon>Clostridia</taxon>
        <taxon>Eubacteriales</taxon>
        <taxon>Proteiniborus</taxon>
    </lineage>
</organism>
<dbReference type="STRING" id="415015.SAMN05660462_02951"/>
<evidence type="ECO:0000313" key="1">
    <source>
        <dbReference type="EMBL" id="SDZ38172.1"/>
    </source>
</evidence>
<keyword evidence="2" id="KW-1185">Reference proteome</keyword>